<reference evidence="2 3" key="1">
    <citation type="journal article" date="2010" name="Stand. Genomic Sci.">
        <title>Complete genome sequence of Nocardiopsis dassonvillei type strain (IMRU 509).</title>
        <authorList>
            <person name="Sun H."/>
            <person name="Lapidus A."/>
            <person name="Nolan M."/>
            <person name="Lucas S."/>
            <person name="Del Rio T.G."/>
            <person name="Tice H."/>
            <person name="Cheng J.F."/>
            <person name="Tapia R."/>
            <person name="Han C."/>
            <person name="Goodwin L."/>
            <person name="Pitluck S."/>
            <person name="Pagani I."/>
            <person name="Ivanova N."/>
            <person name="Mavromatis K."/>
            <person name="Mikhailova N."/>
            <person name="Pati A."/>
            <person name="Chen A."/>
            <person name="Palaniappan K."/>
            <person name="Land M."/>
            <person name="Hauser L."/>
            <person name="Chang Y.J."/>
            <person name="Jeffries C.D."/>
            <person name="Djao O.D."/>
            <person name="Rohde M."/>
            <person name="Sikorski J."/>
            <person name="Goker M."/>
            <person name="Woyke T."/>
            <person name="Bristow J."/>
            <person name="Eisen J.A."/>
            <person name="Markowitz V."/>
            <person name="Hugenholtz P."/>
            <person name="Kyrpides N.C."/>
            <person name="Klenk H.P."/>
        </authorList>
    </citation>
    <scope>NUCLEOTIDE SEQUENCE [LARGE SCALE GENOMIC DNA]</scope>
    <source>
        <strain evidence="3">ATCC 23218 / DSM 43111 / CIP 107115 / JCM 7437 / KCTC 9190 / NBRC 14626 / NCTC 10488 / NRRL B-5397 / IMRU 509</strain>
    </source>
</reference>
<feature type="transmembrane region" description="Helical" evidence="1">
    <location>
        <begin position="200"/>
        <end position="225"/>
    </location>
</feature>
<organism evidence="2 3">
    <name type="scientific">Nocardiopsis dassonvillei (strain ATCC 23218 / DSM 43111 / CIP 107115 / JCM 7437 / KCTC 9190 / NBRC 14626 / NCTC 10488 / NRRL B-5397 / IMRU 509)</name>
    <name type="common">Actinomadura dassonvillei</name>
    <dbReference type="NCBI Taxonomy" id="446468"/>
    <lineage>
        <taxon>Bacteria</taxon>
        <taxon>Bacillati</taxon>
        <taxon>Actinomycetota</taxon>
        <taxon>Actinomycetes</taxon>
        <taxon>Streptosporangiales</taxon>
        <taxon>Nocardiopsidaceae</taxon>
        <taxon>Nocardiopsis</taxon>
    </lineage>
</organism>
<dbReference type="HOGENOM" id="CLU_078522_1_0_11"/>
<keyword evidence="1" id="KW-0472">Membrane</keyword>
<evidence type="ECO:0000256" key="1">
    <source>
        <dbReference type="SAM" id="Phobius"/>
    </source>
</evidence>
<protein>
    <recommendedName>
        <fullName evidence="4">DUF2306 domain-containing protein</fullName>
    </recommendedName>
</protein>
<evidence type="ECO:0000313" key="2">
    <source>
        <dbReference type="EMBL" id="ADH66953.1"/>
    </source>
</evidence>
<dbReference type="RefSeq" id="WP_013152560.1">
    <property type="nucleotide sequence ID" value="NC_014210.1"/>
</dbReference>
<keyword evidence="1" id="KW-0812">Transmembrane</keyword>
<dbReference type="InterPro" id="IPR018750">
    <property type="entry name" value="DUF2306_membrane"/>
</dbReference>
<accession>D7B3Z2</accession>
<dbReference type="KEGG" id="nda:Ndas_1524"/>
<feature type="transmembrane region" description="Helical" evidence="1">
    <location>
        <begin position="128"/>
        <end position="147"/>
    </location>
</feature>
<evidence type="ECO:0008006" key="4">
    <source>
        <dbReference type="Google" id="ProtNLM"/>
    </source>
</evidence>
<name>D7B3Z2_NOCDD</name>
<dbReference type="GeneID" id="91484130"/>
<dbReference type="Pfam" id="PF10067">
    <property type="entry name" value="DUF2306"/>
    <property type="match status" value="1"/>
</dbReference>
<keyword evidence="1" id="KW-1133">Transmembrane helix</keyword>
<sequence>MTATAAPPERTAQRPGPRWWQRPWILPLALFSATFLVYALPPYLGLDPAQARVGLPGDVAWYYPVLVTHVFGGSLLTMLVILQVWPWLRARHPAVHRWSGRVYVLAGIPLVGVPGLLIAPLSHFGTSVQISNVIWALLWLSFTVIGYRMARRRRFAQHREWMLRSFALIYGIAFSRVLTVVLVMAHLPRLESDYGGDADALGLAIAPANAFLSWIVPLLLVEWWLKYRRPRGRRPRAAA</sequence>
<dbReference type="Proteomes" id="UP000002219">
    <property type="component" value="Chromosome 1"/>
</dbReference>
<feature type="transmembrane region" description="Helical" evidence="1">
    <location>
        <begin position="167"/>
        <end position="188"/>
    </location>
</feature>
<dbReference type="OrthoDB" id="4698148at2"/>
<dbReference type="eggNOG" id="COG5395">
    <property type="taxonomic scope" value="Bacteria"/>
</dbReference>
<dbReference type="EMBL" id="CP002040">
    <property type="protein sequence ID" value="ADH66953.1"/>
    <property type="molecule type" value="Genomic_DNA"/>
</dbReference>
<evidence type="ECO:0000313" key="3">
    <source>
        <dbReference type="Proteomes" id="UP000002219"/>
    </source>
</evidence>
<dbReference type="STRING" id="446468.Ndas_1524"/>
<keyword evidence="3" id="KW-1185">Reference proteome</keyword>
<gene>
    <name evidence="2" type="ordered locus">Ndas_1524</name>
</gene>
<dbReference type="AlphaFoldDB" id="D7B3Z2"/>
<feature type="transmembrane region" description="Helical" evidence="1">
    <location>
        <begin position="102"/>
        <end position="122"/>
    </location>
</feature>
<feature type="transmembrane region" description="Helical" evidence="1">
    <location>
        <begin position="61"/>
        <end position="82"/>
    </location>
</feature>
<proteinExistence type="predicted"/>
<feature type="transmembrane region" description="Helical" evidence="1">
    <location>
        <begin position="24"/>
        <end position="41"/>
    </location>
</feature>